<reference evidence="2" key="1">
    <citation type="submission" date="2023-04" db="EMBL/GenBank/DDBJ databases">
        <title>Phytophthora lilii NBRC 32176.</title>
        <authorList>
            <person name="Ichikawa N."/>
            <person name="Sato H."/>
            <person name="Tonouchi N."/>
        </authorList>
    </citation>
    <scope>NUCLEOTIDE SEQUENCE</scope>
    <source>
        <strain evidence="2">NBRC 32176</strain>
    </source>
</reference>
<dbReference type="GO" id="GO:0017148">
    <property type="term" value="P:negative regulation of translation"/>
    <property type="evidence" value="ECO:0007669"/>
    <property type="project" value="TreeGrafter"/>
</dbReference>
<dbReference type="SUPFAM" id="SSF81301">
    <property type="entry name" value="Nucleotidyltransferase"/>
    <property type="match status" value="1"/>
</dbReference>
<dbReference type="PANTHER" id="PTHR21043:SF0">
    <property type="entry name" value="MITOCHONDRIAL ASSEMBLY OF RIBOSOMAL LARGE SUBUNIT PROTEIN 1"/>
    <property type="match status" value="1"/>
</dbReference>
<proteinExistence type="inferred from homology"/>
<dbReference type="Pfam" id="PF02410">
    <property type="entry name" value="RsfS"/>
    <property type="match status" value="1"/>
</dbReference>
<dbReference type="OrthoDB" id="21330at2759"/>
<evidence type="ECO:0000313" key="3">
    <source>
        <dbReference type="Proteomes" id="UP001165083"/>
    </source>
</evidence>
<dbReference type="EMBL" id="BSXW01000648">
    <property type="protein sequence ID" value="GMF27154.1"/>
    <property type="molecule type" value="Genomic_DNA"/>
</dbReference>
<dbReference type="Gene3D" id="3.30.460.10">
    <property type="entry name" value="Beta Polymerase, domain 2"/>
    <property type="match status" value="1"/>
</dbReference>
<gene>
    <name evidence="2" type="ORF">Plil01_001133900</name>
</gene>
<dbReference type="Proteomes" id="UP001165083">
    <property type="component" value="Unassembled WGS sequence"/>
</dbReference>
<dbReference type="AlphaFoldDB" id="A0A9W6U1X3"/>
<accession>A0A9W6U1X3</accession>
<dbReference type="PANTHER" id="PTHR21043">
    <property type="entry name" value="IOJAP SUPERFAMILY ORTHOLOG"/>
    <property type="match status" value="1"/>
</dbReference>
<dbReference type="NCBIfam" id="TIGR00090">
    <property type="entry name" value="rsfS_iojap_ybeB"/>
    <property type="match status" value="1"/>
</dbReference>
<comment type="similarity">
    <text evidence="1">Belongs to the Iojap/RsfS family.</text>
</comment>
<organism evidence="2 3">
    <name type="scientific">Phytophthora lilii</name>
    <dbReference type="NCBI Taxonomy" id="2077276"/>
    <lineage>
        <taxon>Eukaryota</taxon>
        <taxon>Sar</taxon>
        <taxon>Stramenopiles</taxon>
        <taxon>Oomycota</taxon>
        <taxon>Peronosporomycetes</taxon>
        <taxon>Peronosporales</taxon>
        <taxon>Peronosporaceae</taxon>
        <taxon>Phytophthora</taxon>
    </lineage>
</organism>
<dbReference type="GO" id="GO:0043023">
    <property type="term" value="F:ribosomal large subunit binding"/>
    <property type="evidence" value="ECO:0007669"/>
    <property type="project" value="TreeGrafter"/>
</dbReference>
<comment type="caution">
    <text evidence="2">The sequence shown here is derived from an EMBL/GenBank/DDBJ whole genome shotgun (WGS) entry which is preliminary data.</text>
</comment>
<name>A0A9W6U1X3_9STRA</name>
<protein>
    <submittedName>
        <fullName evidence="2">Unnamed protein product</fullName>
    </submittedName>
</protein>
<dbReference type="HAMAP" id="MF_01477">
    <property type="entry name" value="Iojap_RsfS"/>
    <property type="match status" value="1"/>
</dbReference>
<evidence type="ECO:0000313" key="2">
    <source>
        <dbReference type="EMBL" id="GMF27154.1"/>
    </source>
</evidence>
<keyword evidence="3" id="KW-1185">Reference proteome</keyword>
<evidence type="ECO:0000256" key="1">
    <source>
        <dbReference type="ARBA" id="ARBA00010574"/>
    </source>
</evidence>
<dbReference type="InterPro" id="IPR043519">
    <property type="entry name" value="NT_sf"/>
</dbReference>
<sequence length="427" mass="48262">MTNWLCYNGFSEIPLHSRNDEESHSAETENSSANEYLGVVYDATKVKKYSAELEIDGHVISGGDYWTALDAAKAYDELVTLYCDLDEPRNFPEGDAMGTSQEQLEEVEWQAPEAGNRHADIIPPIPQTYLTIDEIKEALEREKAIDVYTVDLAGKSSLADFMVFATGRSQAHMRRMADLLIKSMKARDIVDDFDYAVEGRDCDDWMIADCNNIVVHLMRADTRRILALEDHWENMVDDKHSVYGDMSEDEYMDRFGTSELMEYLEDEDHLHEDEDGEGSGVEWKHFLEAVNSGMFKENFRGFMMERAVAFQLVNRAGVQIAQSAAVFVPDVANVLQFLNALEQKKIKQLKEVDFSTLKVFASEAAYRTNQNPSQIDQLGECGSGSALIVEVPEVWVELGESGTSKTLPTVCLHLTEWTTVRELQEAK</sequence>
<dbReference type="InterPro" id="IPR004394">
    <property type="entry name" value="Iojap/RsfS/C7orf30"/>
</dbReference>
<dbReference type="GO" id="GO:0090071">
    <property type="term" value="P:negative regulation of ribosome biogenesis"/>
    <property type="evidence" value="ECO:0007669"/>
    <property type="project" value="TreeGrafter"/>
</dbReference>